<keyword evidence="11" id="KW-0342">GTP-binding</keyword>
<dbReference type="CTD" id="20249772"/>
<dbReference type="Proteomes" id="UP000030746">
    <property type="component" value="Unassembled WGS sequence"/>
</dbReference>
<sequence>MSSGRTVLSNNVAKDRIVSKFQQAYHADATPYQKMNFHPKVKAASSENRTGTVGLKISKAVIVGDVSVGKTCFVNRFCHDLFDRDYKATIGVDFEVEKFSILSTNFTLQIWDTAGQERFKCIAASYYRGANVVIVAFDLSDEESLNNVEKWMVDASENANDPVKFLVGNKRDLLSEAAYEDIESRAVEKANKLGAEFWAVSAKNGLNVREFFFRAVCLTYDSLLLNELESTKTVSSKQIGSNLISIQKENTDLYEAKNKQKSKCCS</sequence>
<evidence type="ECO:0000256" key="5">
    <source>
        <dbReference type="ARBA" id="ARBA00022723"/>
    </source>
</evidence>
<accession>V3ZWK8</accession>
<comment type="cofactor">
    <cofactor evidence="1">
        <name>Mg(2+)</name>
        <dbReference type="ChEBI" id="CHEBI:18420"/>
    </cofactor>
</comment>
<evidence type="ECO:0000256" key="12">
    <source>
        <dbReference type="ARBA" id="ARBA00023136"/>
    </source>
</evidence>
<dbReference type="NCBIfam" id="TIGR00231">
    <property type="entry name" value="small_GTP"/>
    <property type="match status" value="1"/>
</dbReference>
<evidence type="ECO:0000256" key="17">
    <source>
        <dbReference type="ARBA" id="ARBA00058763"/>
    </source>
</evidence>
<dbReference type="InterPro" id="IPR005225">
    <property type="entry name" value="Small_GTP-bd"/>
</dbReference>
<evidence type="ECO:0000313" key="20">
    <source>
        <dbReference type="Proteomes" id="UP000030746"/>
    </source>
</evidence>
<evidence type="ECO:0000256" key="15">
    <source>
        <dbReference type="ARBA" id="ARBA00037794"/>
    </source>
</evidence>
<comment type="function">
    <text evidence="17">The small GTPases Rab are key regulators of intracellular membrane trafficking, from the formation of transport vesicles to their fusion with membranes. Rabs cycle between an inactive GDP-bound form and an active GTP-bound form that is able to recruit to membranes different sets of downstream effectors directly responsible for vesicle formation, movement, tethering and fusion.</text>
</comment>
<evidence type="ECO:0000256" key="4">
    <source>
        <dbReference type="ARBA" id="ARBA00022448"/>
    </source>
</evidence>
<comment type="catalytic activity">
    <reaction evidence="16">
        <text>GTP + H2O = GDP + phosphate + H(+)</text>
        <dbReference type="Rhea" id="RHEA:19669"/>
        <dbReference type="ChEBI" id="CHEBI:15377"/>
        <dbReference type="ChEBI" id="CHEBI:15378"/>
        <dbReference type="ChEBI" id="CHEBI:37565"/>
        <dbReference type="ChEBI" id="CHEBI:43474"/>
        <dbReference type="ChEBI" id="CHEBI:58189"/>
        <dbReference type="EC" id="3.6.5.2"/>
    </reaction>
    <physiologicalReaction direction="left-to-right" evidence="16">
        <dbReference type="Rhea" id="RHEA:19670"/>
    </physiologicalReaction>
</comment>
<keyword evidence="13" id="KW-0449">Lipoprotein</keyword>
<dbReference type="SMART" id="SM00174">
    <property type="entry name" value="RHO"/>
    <property type="match status" value="1"/>
</dbReference>
<keyword evidence="8" id="KW-0460">Magnesium</keyword>
<dbReference type="GO" id="GO:0005525">
    <property type="term" value="F:GTP binding"/>
    <property type="evidence" value="ECO:0007669"/>
    <property type="project" value="UniProtKB-KW"/>
</dbReference>
<dbReference type="SMART" id="SM00176">
    <property type="entry name" value="RAN"/>
    <property type="match status" value="1"/>
</dbReference>
<evidence type="ECO:0000256" key="7">
    <source>
        <dbReference type="ARBA" id="ARBA00022801"/>
    </source>
</evidence>
<dbReference type="GeneID" id="20249772"/>
<evidence type="ECO:0000256" key="13">
    <source>
        <dbReference type="ARBA" id="ARBA00023288"/>
    </source>
</evidence>
<dbReference type="GO" id="GO:0003925">
    <property type="term" value="F:G protein activity"/>
    <property type="evidence" value="ECO:0007669"/>
    <property type="project" value="UniProtKB-EC"/>
</dbReference>
<reference evidence="19 20" key="1">
    <citation type="journal article" date="2013" name="Nature">
        <title>Insights into bilaterian evolution from three spiralian genomes.</title>
        <authorList>
            <person name="Simakov O."/>
            <person name="Marletaz F."/>
            <person name="Cho S.J."/>
            <person name="Edsinger-Gonzales E."/>
            <person name="Havlak P."/>
            <person name="Hellsten U."/>
            <person name="Kuo D.H."/>
            <person name="Larsson T."/>
            <person name="Lv J."/>
            <person name="Arendt D."/>
            <person name="Savage R."/>
            <person name="Osoegawa K."/>
            <person name="de Jong P."/>
            <person name="Grimwood J."/>
            <person name="Chapman J.A."/>
            <person name="Shapiro H."/>
            <person name="Aerts A."/>
            <person name="Otillar R.P."/>
            <person name="Terry A.Y."/>
            <person name="Boore J.L."/>
            <person name="Grigoriev I.V."/>
            <person name="Lindberg D.R."/>
            <person name="Seaver E.C."/>
            <person name="Weisblat D.A."/>
            <person name="Putnam N.H."/>
            <person name="Rokhsar D.S."/>
        </authorList>
    </citation>
    <scope>NUCLEOTIDE SEQUENCE [LARGE SCALE GENOMIC DNA]</scope>
</reference>
<dbReference type="InterPro" id="IPR050227">
    <property type="entry name" value="Rab"/>
</dbReference>
<dbReference type="InterPro" id="IPR001806">
    <property type="entry name" value="Small_GTPase"/>
</dbReference>
<dbReference type="GO" id="GO:0000139">
    <property type="term" value="C:Golgi membrane"/>
    <property type="evidence" value="ECO:0007669"/>
    <property type="project" value="UniProtKB-SubCell"/>
</dbReference>
<name>V3ZWK8_LOTGI</name>
<evidence type="ECO:0000256" key="1">
    <source>
        <dbReference type="ARBA" id="ARBA00001946"/>
    </source>
</evidence>
<evidence type="ECO:0000256" key="8">
    <source>
        <dbReference type="ARBA" id="ARBA00022842"/>
    </source>
</evidence>
<evidence type="ECO:0000256" key="16">
    <source>
        <dbReference type="ARBA" id="ARBA00047660"/>
    </source>
</evidence>
<keyword evidence="10" id="KW-0333">Golgi apparatus</keyword>
<dbReference type="Pfam" id="PF00071">
    <property type="entry name" value="Ras"/>
    <property type="match status" value="1"/>
</dbReference>
<evidence type="ECO:0000313" key="19">
    <source>
        <dbReference type="EMBL" id="ESO86990.1"/>
    </source>
</evidence>
<dbReference type="Gene3D" id="3.40.50.300">
    <property type="entry name" value="P-loop containing nucleotide triphosphate hydrolases"/>
    <property type="match status" value="1"/>
</dbReference>
<keyword evidence="5" id="KW-0479">Metal-binding</keyword>
<keyword evidence="12" id="KW-0472">Membrane</keyword>
<dbReference type="EC" id="3.6.5.2" evidence="3"/>
<dbReference type="EMBL" id="KB202954">
    <property type="protein sequence ID" value="ESO86990.1"/>
    <property type="molecule type" value="Genomic_DNA"/>
</dbReference>
<dbReference type="PANTHER" id="PTHR47977">
    <property type="entry name" value="RAS-RELATED PROTEIN RAB"/>
    <property type="match status" value="1"/>
</dbReference>
<keyword evidence="6" id="KW-0547">Nucleotide-binding</keyword>
<dbReference type="KEGG" id="lgi:LOTGIDRAFT_235171"/>
<dbReference type="SMART" id="SM00173">
    <property type="entry name" value="RAS"/>
    <property type="match status" value="1"/>
</dbReference>
<dbReference type="SMART" id="SM00175">
    <property type="entry name" value="RAB"/>
    <property type="match status" value="1"/>
</dbReference>
<evidence type="ECO:0000256" key="9">
    <source>
        <dbReference type="ARBA" id="ARBA00022927"/>
    </source>
</evidence>
<dbReference type="GO" id="GO:0015031">
    <property type="term" value="P:protein transport"/>
    <property type="evidence" value="ECO:0007669"/>
    <property type="project" value="UniProtKB-KW"/>
</dbReference>
<dbReference type="PROSITE" id="PS51421">
    <property type="entry name" value="RAS"/>
    <property type="match status" value="1"/>
</dbReference>
<evidence type="ECO:0000256" key="3">
    <source>
        <dbReference type="ARBA" id="ARBA00011984"/>
    </source>
</evidence>
<keyword evidence="14" id="KW-0636">Prenylation</keyword>
<dbReference type="AlphaFoldDB" id="V3ZWK8"/>
<dbReference type="SUPFAM" id="SSF52540">
    <property type="entry name" value="P-loop containing nucleoside triphosphate hydrolases"/>
    <property type="match status" value="1"/>
</dbReference>
<dbReference type="RefSeq" id="XP_009062385.1">
    <property type="nucleotide sequence ID" value="XM_009064137.1"/>
</dbReference>
<keyword evidence="7" id="KW-0378">Hydrolase</keyword>
<dbReference type="OMA" id="FKCIAAA"/>
<evidence type="ECO:0000256" key="10">
    <source>
        <dbReference type="ARBA" id="ARBA00023034"/>
    </source>
</evidence>
<dbReference type="HOGENOM" id="CLU_041217_22_1_1"/>
<dbReference type="OrthoDB" id="413584at2759"/>
<gene>
    <name evidence="19" type="ORF">LOTGIDRAFT_235171</name>
</gene>
<organism evidence="19 20">
    <name type="scientific">Lottia gigantea</name>
    <name type="common">Giant owl limpet</name>
    <dbReference type="NCBI Taxonomy" id="225164"/>
    <lineage>
        <taxon>Eukaryota</taxon>
        <taxon>Metazoa</taxon>
        <taxon>Spiralia</taxon>
        <taxon>Lophotrochozoa</taxon>
        <taxon>Mollusca</taxon>
        <taxon>Gastropoda</taxon>
        <taxon>Patellogastropoda</taxon>
        <taxon>Lottioidea</taxon>
        <taxon>Lottiidae</taxon>
        <taxon>Lottia</taxon>
    </lineage>
</organism>
<comment type="subcellular location">
    <subcellularLocation>
        <location evidence="15">Golgi apparatus membrane</location>
        <topology evidence="15">Lipid-anchor</topology>
    </subcellularLocation>
</comment>
<dbReference type="PRINTS" id="PR00449">
    <property type="entry name" value="RASTRNSFRMNG"/>
</dbReference>
<dbReference type="STRING" id="225164.V3ZWK8"/>
<keyword evidence="9" id="KW-0653">Protein transport</keyword>
<evidence type="ECO:0000256" key="18">
    <source>
        <dbReference type="ARBA" id="ARBA00067830"/>
    </source>
</evidence>
<dbReference type="GO" id="GO:0046872">
    <property type="term" value="F:metal ion binding"/>
    <property type="evidence" value="ECO:0007669"/>
    <property type="project" value="UniProtKB-KW"/>
</dbReference>
<evidence type="ECO:0000256" key="11">
    <source>
        <dbReference type="ARBA" id="ARBA00023134"/>
    </source>
</evidence>
<evidence type="ECO:0000256" key="2">
    <source>
        <dbReference type="ARBA" id="ARBA00006270"/>
    </source>
</evidence>
<evidence type="ECO:0000256" key="6">
    <source>
        <dbReference type="ARBA" id="ARBA00022741"/>
    </source>
</evidence>
<evidence type="ECO:0000256" key="14">
    <source>
        <dbReference type="ARBA" id="ARBA00023289"/>
    </source>
</evidence>
<dbReference type="FunFam" id="3.40.50.300:FF:000707">
    <property type="entry name" value="RAB36, member RAS oncogene family"/>
    <property type="match status" value="1"/>
</dbReference>
<protein>
    <recommendedName>
        <fullName evidence="18">Ras-related protein Rab-36</fullName>
        <ecNumber evidence="3">3.6.5.2</ecNumber>
    </recommendedName>
</protein>
<proteinExistence type="inferred from homology"/>
<keyword evidence="20" id="KW-1185">Reference proteome</keyword>
<comment type="similarity">
    <text evidence="2">Belongs to the small GTPase superfamily. Rab family.</text>
</comment>
<dbReference type="InterPro" id="IPR027417">
    <property type="entry name" value="P-loop_NTPase"/>
</dbReference>
<dbReference type="PROSITE" id="PS51419">
    <property type="entry name" value="RAB"/>
    <property type="match status" value="1"/>
</dbReference>
<keyword evidence="4" id="KW-0813">Transport</keyword>